<evidence type="ECO:0000313" key="1">
    <source>
        <dbReference type="EMBL" id="MPL76720.1"/>
    </source>
</evidence>
<dbReference type="AlphaFoldDB" id="A0A644UCZ3"/>
<dbReference type="Pfam" id="PF04393">
    <property type="entry name" value="DUF535"/>
    <property type="match status" value="1"/>
</dbReference>
<dbReference type="PANTHER" id="PTHR38785:SF1">
    <property type="entry name" value="HOMOLOG OF VIRK"/>
    <property type="match status" value="1"/>
</dbReference>
<dbReference type="InterPro" id="IPR007488">
    <property type="entry name" value="DUF535"/>
</dbReference>
<proteinExistence type="predicted"/>
<dbReference type="GO" id="GO:0006974">
    <property type="term" value="P:DNA damage response"/>
    <property type="evidence" value="ECO:0007669"/>
    <property type="project" value="TreeGrafter"/>
</dbReference>
<sequence length="306" mass="35822">MDYKTLKVIGKSLYQTHIPKEMKRYLVFLGRCYLHQKEITELFAFFAKTPLRQKLLAGNPSFVEQVTRAFFYKEASWTERIALVENHIRYLENIGTAEFLEKLYCTHEPVELWKDEFQEQQLSLALWFHGGQRKEGCLSLVLRWGKEDLYQIMFWLSPGLNAAESAVWIGALQGTQQGNAIIKVLTKHYFGYRTKNLIFYGMRSVAEILGCKNIYAVTNDGYYAMNHVRLDRKLKTSFSDFWEECGGIPCEDKRFYVIPVEESRKEMSELKPSKRANHRRRYELMDDITAAIATSLSPYLKESKDK</sequence>
<name>A0A644UCZ3_9ZZZZ</name>
<protein>
    <recommendedName>
        <fullName evidence="2">DUF535 domain-containing protein</fullName>
    </recommendedName>
</protein>
<gene>
    <name evidence="1" type="ORF">SDC9_22566</name>
</gene>
<dbReference type="PANTHER" id="PTHR38785">
    <property type="entry name" value="HOMOLOG OF VIRK"/>
    <property type="match status" value="1"/>
</dbReference>
<dbReference type="EMBL" id="VSSQ01000099">
    <property type="protein sequence ID" value="MPL76720.1"/>
    <property type="molecule type" value="Genomic_DNA"/>
</dbReference>
<evidence type="ECO:0008006" key="2">
    <source>
        <dbReference type="Google" id="ProtNLM"/>
    </source>
</evidence>
<comment type="caution">
    <text evidence="1">The sequence shown here is derived from an EMBL/GenBank/DDBJ whole genome shotgun (WGS) entry which is preliminary data.</text>
</comment>
<organism evidence="1">
    <name type="scientific">bioreactor metagenome</name>
    <dbReference type="NCBI Taxonomy" id="1076179"/>
    <lineage>
        <taxon>unclassified sequences</taxon>
        <taxon>metagenomes</taxon>
        <taxon>ecological metagenomes</taxon>
    </lineage>
</organism>
<accession>A0A644UCZ3</accession>
<reference evidence="1" key="1">
    <citation type="submission" date="2019-08" db="EMBL/GenBank/DDBJ databases">
        <authorList>
            <person name="Kucharzyk K."/>
            <person name="Murdoch R.W."/>
            <person name="Higgins S."/>
            <person name="Loffler F."/>
        </authorList>
    </citation>
    <scope>NUCLEOTIDE SEQUENCE</scope>
</reference>